<evidence type="ECO:0000313" key="12">
    <source>
        <dbReference type="Proteomes" id="UP001153076"/>
    </source>
</evidence>
<protein>
    <recommendedName>
        <fullName evidence="13">Glycoside hydrolase family 28</fullName>
    </recommendedName>
</protein>
<comment type="subcellular location">
    <subcellularLocation>
        <location evidence="1">Secreted</location>
        <location evidence="1">Cell wall</location>
    </subcellularLocation>
</comment>
<evidence type="ECO:0000256" key="2">
    <source>
        <dbReference type="ARBA" id="ARBA00008834"/>
    </source>
</evidence>
<feature type="active site" evidence="8">
    <location>
        <position position="139"/>
    </location>
</feature>
<dbReference type="InterPro" id="IPR000743">
    <property type="entry name" value="Glyco_hydro_28"/>
</dbReference>
<comment type="similarity">
    <text evidence="2 9">Belongs to the glycosyl hydrolase 28 family.</text>
</comment>
<evidence type="ECO:0000256" key="9">
    <source>
        <dbReference type="RuleBase" id="RU361169"/>
    </source>
</evidence>
<dbReference type="GO" id="GO:0071555">
    <property type="term" value="P:cell wall organization"/>
    <property type="evidence" value="ECO:0007669"/>
    <property type="project" value="UniProtKB-KW"/>
</dbReference>
<gene>
    <name evidence="11" type="ORF">Cgig2_001062</name>
</gene>
<reference evidence="11" key="1">
    <citation type="submission" date="2022-04" db="EMBL/GenBank/DDBJ databases">
        <title>Carnegiea gigantea Genome sequencing and assembly v2.</title>
        <authorList>
            <person name="Copetti D."/>
            <person name="Sanderson M.J."/>
            <person name="Burquez A."/>
            <person name="Wojciechowski M.F."/>
        </authorList>
    </citation>
    <scope>NUCLEOTIDE SEQUENCE</scope>
    <source>
        <strain evidence="11">SGP5-SGP5p</strain>
        <tissue evidence="11">Aerial part</tissue>
    </source>
</reference>
<evidence type="ECO:0000256" key="5">
    <source>
        <dbReference type="ARBA" id="ARBA00022801"/>
    </source>
</evidence>
<dbReference type="PROSITE" id="PS00502">
    <property type="entry name" value="POLYGALACTURONASE"/>
    <property type="match status" value="1"/>
</dbReference>
<accession>A0A9Q1K253</accession>
<evidence type="ECO:0000256" key="6">
    <source>
        <dbReference type="ARBA" id="ARBA00023295"/>
    </source>
</evidence>
<keyword evidence="12" id="KW-1185">Reference proteome</keyword>
<evidence type="ECO:0000256" key="1">
    <source>
        <dbReference type="ARBA" id="ARBA00004191"/>
    </source>
</evidence>
<keyword evidence="3" id="KW-0134">Cell wall</keyword>
<evidence type="ECO:0008006" key="13">
    <source>
        <dbReference type="Google" id="ProtNLM"/>
    </source>
</evidence>
<proteinExistence type="inferred from homology"/>
<feature type="signal peptide" evidence="10">
    <location>
        <begin position="1"/>
        <end position="26"/>
    </location>
</feature>
<organism evidence="11 12">
    <name type="scientific">Carnegiea gigantea</name>
    <dbReference type="NCBI Taxonomy" id="171969"/>
    <lineage>
        <taxon>Eukaryota</taxon>
        <taxon>Viridiplantae</taxon>
        <taxon>Streptophyta</taxon>
        <taxon>Embryophyta</taxon>
        <taxon>Tracheophyta</taxon>
        <taxon>Spermatophyta</taxon>
        <taxon>Magnoliopsida</taxon>
        <taxon>eudicotyledons</taxon>
        <taxon>Gunneridae</taxon>
        <taxon>Pentapetalae</taxon>
        <taxon>Caryophyllales</taxon>
        <taxon>Cactineae</taxon>
        <taxon>Cactaceae</taxon>
        <taxon>Cactoideae</taxon>
        <taxon>Echinocereeae</taxon>
        <taxon>Carnegiea</taxon>
    </lineage>
</organism>
<dbReference type="Proteomes" id="UP001153076">
    <property type="component" value="Unassembled WGS sequence"/>
</dbReference>
<evidence type="ECO:0000256" key="4">
    <source>
        <dbReference type="ARBA" id="ARBA00022525"/>
    </source>
</evidence>
<evidence type="ECO:0000256" key="10">
    <source>
        <dbReference type="SAM" id="SignalP"/>
    </source>
</evidence>
<dbReference type="GO" id="GO:0004650">
    <property type="term" value="F:polygalacturonase activity"/>
    <property type="evidence" value="ECO:0007669"/>
    <property type="project" value="InterPro"/>
</dbReference>
<dbReference type="OrthoDB" id="817847at2759"/>
<comment type="caution">
    <text evidence="11">The sequence shown here is derived from an EMBL/GenBank/DDBJ whole genome shotgun (WGS) entry which is preliminary data.</text>
</comment>
<dbReference type="InterPro" id="IPR011050">
    <property type="entry name" value="Pectin_lyase_fold/virulence"/>
</dbReference>
<evidence type="ECO:0000256" key="8">
    <source>
        <dbReference type="PROSITE-ProRule" id="PRU10052"/>
    </source>
</evidence>
<sequence length="409" mass="44966">MSFKFVVLFVLAYLLSSISDLHGALSEYNVMDTGAKCDVKTNDNKNLQLTGIANGLLHNITSLDSKMFHINFEICRNMNLKNIGIDASIMSLNTDGIHIGQSNRVNITEVDIKTGDDCTSLGDGSQHINIENVTCDLGHGISMGSLAGIMVNNWWSESQSKIETLANTTNGVRVKTWPNSYEGIAYGLHFEDIIMNNVSNPIITYQNYCLSNLCKIPSRVRISDILFKDVQGTSATEMAIISNLHGAIFEYNVMDNGAKCDGKANDSKAFMSAKREACKSTGPSTMVIPARNCMFGPVEFDEPCKAAITFKDEALDMALTHRSLGKYRGEQPVVGITVRNCTITNIANGVRKSMPCQNVKLRDIGLKYVDMDKNVRNAISQCSNCLGRGEGMESCKRVMPTRVLKIRDP</sequence>
<dbReference type="AlphaFoldDB" id="A0A9Q1K253"/>
<feature type="chain" id="PRO_5040163693" description="Glycoside hydrolase family 28" evidence="10">
    <location>
        <begin position="27"/>
        <end position="409"/>
    </location>
</feature>
<evidence type="ECO:0000256" key="7">
    <source>
        <dbReference type="ARBA" id="ARBA00023316"/>
    </source>
</evidence>
<evidence type="ECO:0000256" key="3">
    <source>
        <dbReference type="ARBA" id="ARBA00022512"/>
    </source>
</evidence>
<dbReference type="Pfam" id="PF00295">
    <property type="entry name" value="Glyco_hydro_28"/>
    <property type="match status" value="1"/>
</dbReference>
<keyword evidence="6 9" id="KW-0326">Glycosidase</keyword>
<keyword evidence="10" id="KW-0732">Signal</keyword>
<dbReference type="GO" id="GO:0005975">
    <property type="term" value="P:carbohydrate metabolic process"/>
    <property type="evidence" value="ECO:0007669"/>
    <property type="project" value="InterPro"/>
</dbReference>
<keyword evidence="4" id="KW-0964">Secreted</keyword>
<evidence type="ECO:0000313" key="11">
    <source>
        <dbReference type="EMBL" id="KAJ8435410.1"/>
    </source>
</evidence>
<dbReference type="EMBL" id="JAKOGI010000414">
    <property type="protein sequence ID" value="KAJ8435410.1"/>
    <property type="molecule type" value="Genomic_DNA"/>
</dbReference>
<dbReference type="PANTHER" id="PTHR31375">
    <property type="match status" value="1"/>
</dbReference>
<keyword evidence="5 9" id="KW-0378">Hydrolase</keyword>
<dbReference type="Gene3D" id="2.160.20.10">
    <property type="entry name" value="Single-stranded right-handed beta-helix, Pectin lyase-like"/>
    <property type="match status" value="2"/>
</dbReference>
<keyword evidence="7" id="KW-0961">Cell wall biogenesis/degradation</keyword>
<name>A0A9Q1K253_9CARY</name>
<dbReference type="SUPFAM" id="SSF51126">
    <property type="entry name" value="Pectin lyase-like"/>
    <property type="match status" value="3"/>
</dbReference>
<dbReference type="InterPro" id="IPR012334">
    <property type="entry name" value="Pectin_lyas_fold"/>
</dbReference>